<dbReference type="EMBL" id="MH360345">
    <property type="protein sequence ID" value="AXL95394.1"/>
    <property type="molecule type" value="mRNA"/>
</dbReference>
<name>A0A346CIJ5_CONER</name>
<proteinExistence type="evidence at transcript level"/>
<dbReference type="AlphaFoldDB" id="A0A346CIJ5"/>
<evidence type="ECO:0000313" key="1">
    <source>
        <dbReference type="EMBL" id="AXL95394.1"/>
    </source>
</evidence>
<reference evidence="1" key="1">
    <citation type="journal article" date="2018" name="Genome Biol. Evol.">
        <title>Conotoxin diversity in Chelyconus ermineus (Born, 1778) and the convergent origin of piscivory in the Atlantic and Indo-Pacific cones.</title>
        <authorList>
            <person name="Abalde S."/>
            <person name="Tenorio M.J."/>
            <person name="Afonso C.M."/>
            <person name="Zardoya R."/>
        </authorList>
    </citation>
    <scope>NUCLEOTIDE SEQUENCE</scope>
    <source>
        <strain evidence="1">Cerm_057</strain>
    </source>
</reference>
<organism evidence="1">
    <name type="scientific">Conus ermineus</name>
    <name type="common">Agate cone</name>
    <name type="synonym">Chelyconus ermineus</name>
    <dbReference type="NCBI Taxonomy" id="55423"/>
    <lineage>
        <taxon>Eukaryota</taxon>
        <taxon>Metazoa</taxon>
        <taxon>Spiralia</taxon>
        <taxon>Lophotrochozoa</taxon>
        <taxon>Mollusca</taxon>
        <taxon>Gastropoda</taxon>
        <taxon>Caenogastropoda</taxon>
        <taxon>Neogastropoda</taxon>
        <taxon>Conoidea</taxon>
        <taxon>Conidae</taxon>
        <taxon>Conus</taxon>
        <taxon>Chelyconus</taxon>
    </lineage>
</organism>
<sequence>MSWNYTLNRKKSVFFHVVVSWKQIQNELDCKLDLMLSVDCFLSFLWQTCSSPSNCPTGQECCPDRVDEPEGFCTDECNIY</sequence>
<protein>
    <submittedName>
        <fullName evidence="1">Conotoxin-like unassigned superfamily 16</fullName>
    </submittedName>
</protein>
<accession>A0A346CIJ5</accession>